<accession>A0ABU0K2J7</accession>
<dbReference type="Gene3D" id="3.40.50.12090">
    <property type="match status" value="2"/>
</dbReference>
<dbReference type="InterPro" id="IPR013830">
    <property type="entry name" value="SGNH_hydro"/>
</dbReference>
<dbReference type="SUPFAM" id="SSF52266">
    <property type="entry name" value="SGNH hydrolase"/>
    <property type="match status" value="1"/>
</dbReference>
<gene>
    <name evidence="3" type="ORF">QO000_001351</name>
</gene>
<dbReference type="RefSeq" id="WP_301550195.1">
    <property type="nucleotide sequence ID" value="NZ_JAQRMZ010000001.1"/>
</dbReference>
<keyword evidence="4" id="KW-1185">Reference proteome</keyword>
<keyword evidence="1" id="KW-0732">Signal</keyword>
<dbReference type="GeneID" id="301325405"/>
<evidence type="ECO:0000256" key="1">
    <source>
        <dbReference type="SAM" id="SignalP"/>
    </source>
</evidence>
<dbReference type="Gene3D" id="3.40.50.1110">
    <property type="entry name" value="SGNH hydrolase"/>
    <property type="match status" value="1"/>
</dbReference>
<protein>
    <submittedName>
        <fullName evidence="3">Cell wall-binding protein/lysophospholipase L1-like esterase</fullName>
    </submittedName>
</protein>
<sequence>MKVSINIRLLLSLLLVIAMLVPTQAFATTGLDEEKNVVHYAALGDSLTYGIMFNSTPTKPSVGLSFADYIAQDLQRVELLGSFEKPFAVPGATTMDLLTALSQPETQFKLQSADMITISIGANDFLQVLSTDPSKLQNPAEVAKIMKQLTENYGASMQIIRKANPTAEVYLMGYYNGFYAYPPEQQQPLIQLTNTVNEIIKGIALATNSHYVPTFDKIAEDYPTYLPNPSNVHPSPAGYMAIADEFWKQIRTNLPVNTTRIAGENRYETAIKISQAGWKESAQSVILARGDDFPDALSGAPLAYDADSPILLTHSHKLDPNVKEEISRLNPQVVYILGGDVAISPEVEQEIIDMDIKTHRFDGEDRYETSAKIGAFLPSSDTAVIANGTKFPDALAVASYAAENAYPIILTKQNEMPKASAKLLKNYPKSLAIGGTAVISENLFNTLPNATRYGGDDRYETASIIARELNPSYKAFVSTGLEFADALTGSVLAAKTDSSFLLVHPEKMQDAVLEAKEDLGIYHFTILGGPKAVSPSIEKELQGVK</sequence>
<dbReference type="InterPro" id="IPR051922">
    <property type="entry name" value="Bact_Sporulation_Assoc"/>
</dbReference>
<proteinExistence type="predicted"/>
<dbReference type="InterPro" id="IPR036514">
    <property type="entry name" value="SGNH_hydro_sf"/>
</dbReference>
<dbReference type="Pfam" id="PF04122">
    <property type="entry name" value="CW_binding_2"/>
    <property type="match status" value="3"/>
</dbReference>
<dbReference type="InterPro" id="IPR007253">
    <property type="entry name" value="Cell_wall-bd_2"/>
</dbReference>
<evidence type="ECO:0000259" key="2">
    <source>
        <dbReference type="Pfam" id="PF13472"/>
    </source>
</evidence>
<dbReference type="EMBL" id="JAUSWM010000002">
    <property type="protein sequence ID" value="MDQ0482382.1"/>
    <property type="molecule type" value="Genomic_DNA"/>
</dbReference>
<name>A0ABU0K2J7_9BACL</name>
<dbReference type="PANTHER" id="PTHR30032">
    <property type="entry name" value="N-ACETYLMURAMOYL-L-ALANINE AMIDASE-RELATED"/>
    <property type="match status" value="1"/>
</dbReference>
<dbReference type="Pfam" id="PF13472">
    <property type="entry name" value="Lipase_GDSL_2"/>
    <property type="match status" value="1"/>
</dbReference>
<evidence type="ECO:0000313" key="4">
    <source>
        <dbReference type="Proteomes" id="UP001226720"/>
    </source>
</evidence>
<feature type="signal peptide" evidence="1">
    <location>
        <begin position="1"/>
        <end position="27"/>
    </location>
</feature>
<dbReference type="Proteomes" id="UP001226720">
    <property type="component" value="Unassembled WGS sequence"/>
</dbReference>
<dbReference type="PANTHER" id="PTHR30032:SF8">
    <property type="entry name" value="GERMINATION-SPECIFIC N-ACETYLMURAMOYL-L-ALANINE AMIDASE"/>
    <property type="match status" value="1"/>
</dbReference>
<evidence type="ECO:0000313" key="3">
    <source>
        <dbReference type="EMBL" id="MDQ0482382.1"/>
    </source>
</evidence>
<feature type="chain" id="PRO_5046195180" evidence="1">
    <location>
        <begin position="28"/>
        <end position="545"/>
    </location>
</feature>
<feature type="domain" description="SGNH hydrolase-type esterase" evidence="2">
    <location>
        <begin position="42"/>
        <end position="240"/>
    </location>
</feature>
<reference evidence="3" key="1">
    <citation type="submission" date="2023-07" db="EMBL/GenBank/DDBJ databases">
        <title>Genomic Encyclopedia of Type Strains, Phase IV (KMG-IV): sequencing the most valuable type-strain genomes for metagenomic binning, comparative biology and taxonomic classification.</title>
        <authorList>
            <person name="Goeker M."/>
        </authorList>
    </citation>
    <scope>NUCLEOTIDE SEQUENCE [LARGE SCALE GENOMIC DNA]</scope>
    <source>
        <strain evidence="3">JSM 076093</strain>
    </source>
</reference>
<comment type="caution">
    <text evidence="3">The sequence shown here is derived from an EMBL/GenBank/DDBJ whole genome shotgun (WGS) entry which is preliminary data.</text>
</comment>
<organism evidence="3 4">
    <name type="scientific">Guptibacillus hwajinpoensis</name>
    <dbReference type="NCBI Taxonomy" id="208199"/>
    <lineage>
        <taxon>Bacteria</taxon>
        <taxon>Bacillati</taxon>
        <taxon>Bacillota</taxon>
        <taxon>Bacilli</taxon>
        <taxon>Bacillales</taxon>
        <taxon>Guptibacillaceae</taxon>
        <taxon>Guptibacillus</taxon>
    </lineage>
</organism>